<dbReference type="GO" id="GO:0006508">
    <property type="term" value="P:proteolysis"/>
    <property type="evidence" value="ECO:0007669"/>
    <property type="project" value="UniProtKB-KW"/>
</dbReference>
<reference evidence="18" key="1">
    <citation type="submission" date="2021-01" db="EMBL/GenBank/DDBJ databases">
        <authorList>
            <person name="Zahm M."/>
            <person name="Roques C."/>
            <person name="Cabau C."/>
            <person name="Klopp C."/>
            <person name="Donnadieu C."/>
            <person name="Jouanno E."/>
            <person name="Lampietro C."/>
            <person name="Louis A."/>
            <person name="Herpin A."/>
            <person name="Echchiki A."/>
            <person name="Berthelot C."/>
            <person name="Parey E."/>
            <person name="Roest-Crollius H."/>
            <person name="Braasch I."/>
            <person name="Postlethwait J."/>
            <person name="Bobe J."/>
            <person name="Montfort J."/>
            <person name="Bouchez O."/>
            <person name="Begum T."/>
            <person name="Mejri S."/>
            <person name="Adams A."/>
            <person name="Chen W.-J."/>
            <person name="Guiguen Y."/>
        </authorList>
    </citation>
    <scope>NUCLEOTIDE SEQUENCE</scope>
    <source>
        <strain evidence="18">YG-15Mar2019-1</strain>
        <tissue evidence="18">Brain</tissue>
    </source>
</reference>
<keyword evidence="12" id="KW-0458">Lysosome</keyword>
<dbReference type="SUPFAM" id="SSF50630">
    <property type="entry name" value="Acid proteases"/>
    <property type="match status" value="1"/>
</dbReference>
<evidence type="ECO:0000256" key="11">
    <source>
        <dbReference type="ARBA" id="ARBA00023180"/>
    </source>
</evidence>
<comment type="similarity">
    <text evidence="3 15">Belongs to the peptidase A1 family.</text>
</comment>
<evidence type="ECO:0000256" key="8">
    <source>
        <dbReference type="ARBA" id="ARBA00022801"/>
    </source>
</evidence>
<evidence type="ECO:0000256" key="9">
    <source>
        <dbReference type="ARBA" id="ARBA00023145"/>
    </source>
</evidence>
<evidence type="ECO:0000256" key="2">
    <source>
        <dbReference type="ARBA" id="ARBA00004371"/>
    </source>
</evidence>
<feature type="active site" evidence="13">
    <location>
        <position position="94"/>
    </location>
</feature>
<evidence type="ECO:0000256" key="5">
    <source>
        <dbReference type="ARBA" id="ARBA00015582"/>
    </source>
</evidence>
<dbReference type="CDD" id="cd05490">
    <property type="entry name" value="Cathepsin_D2"/>
    <property type="match status" value="1"/>
</dbReference>
<feature type="domain" description="Peptidase A1" evidence="17">
    <location>
        <begin position="76"/>
        <end position="393"/>
    </location>
</feature>
<keyword evidence="9" id="KW-0865">Zymogen</keyword>
<evidence type="ECO:0000256" key="15">
    <source>
        <dbReference type="RuleBase" id="RU000454"/>
    </source>
</evidence>
<keyword evidence="11" id="KW-0325">Glycoprotein</keyword>
<evidence type="ECO:0000259" key="17">
    <source>
        <dbReference type="PROSITE" id="PS51767"/>
    </source>
</evidence>
<evidence type="ECO:0000256" key="13">
    <source>
        <dbReference type="PIRSR" id="PIRSR601461-1"/>
    </source>
</evidence>
<evidence type="ECO:0000256" key="14">
    <source>
        <dbReference type="PIRSR" id="PIRSR601461-2"/>
    </source>
</evidence>
<name>A0A9D3PYC2_MEGAT</name>
<dbReference type="GO" id="GO:0004190">
    <property type="term" value="F:aspartic-type endopeptidase activity"/>
    <property type="evidence" value="ECO:0007669"/>
    <property type="project" value="UniProtKB-KW"/>
</dbReference>
<dbReference type="AlphaFoldDB" id="A0A9D3PYC2"/>
<evidence type="ECO:0000256" key="16">
    <source>
        <dbReference type="SAM" id="SignalP"/>
    </source>
</evidence>
<comment type="catalytic activity">
    <reaction evidence="1">
        <text>Specificity similar to, but narrower than, that of pepsin A. Does not cleave the 4-Gln-|-His-5 bond in B chain of insulin.</text>
        <dbReference type="EC" id="3.4.23.5"/>
    </reaction>
</comment>
<comment type="subcellular location">
    <subcellularLocation>
        <location evidence="2">Lysosome</location>
    </subcellularLocation>
</comment>
<feature type="disulfide bond" evidence="14">
    <location>
        <begin position="315"/>
        <end position="352"/>
    </location>
</feature>
<evidence type="ECO:0000256" key="4">
    <source>
        <dbReference type="ARBA" id="ARBA00011930"/>
    </source>
</evidence>
<comment type="caution">
    <text evidence="18">The sequence shown here is derived from an EMBL/GenBank/DDBJ whole genome shotgun (WGS) entry which is preliminary data.</text>
</comment>
<protein>
    <recommendedName>
        <fullName evidence="5">Cathepsin D</fullName>
        <ecNumber evidence="4">3.4.23.5</ecNumber>
    </recommendedName>
</protein>
<dbReference type="PROSITE" id="PS00141">
    <property type="entry name" value="ASP_PROTEASE"/>
    <property type="match status" value="2"/>
</dbReference>
<dbReference type="OrthoDB" id="771136at2759"/>
<dbReference type="InterPro" id="IPR033121">
    <property type="entry name" value="PEPTIDASE_A1"/>
</dbReference>
<dbReference type="InterPro" id="IPR001969">
    <property type="entry name" value="Aspartic_peptidase_AS"/>
</dbReference>
<dbReference type="FunFam" id="2.40.70.10:FF:000047">
    <property type="entry name" value="Cathepsin D preproprotein"/>
    <property type="match status" value="1"/>
</dbReference>
<sequence>MQLFHLCLFALFAWTSDALVRIPLKKFRSIRRSLSDSGRSVEELLAGNEGLKYNLGFPSSNSPTPETLKNYLDAQYYGEIGLGTPAQPFTVVFDTGSSNLWVPSVHCSITDIACLLHHKYNSAKSSTYVKNGTAFAIQYGSGSLSGYLSQDTCTIGDIAVEKQVFGEAIKQPGITFIAAKFDGILGMAYPRISVDGVAPVFDNIMSQKKVEQNIFSFYLNRNPETQPGGELLLGGTDPKYYTGDFHYLNISRQAYWQIHMDGMNVGSQLSLCKAGCEAIVDTGTSLITGPATEVKALQKAIGAVPLIQGEYMVDCKKVPSLPTVSFTLGGKAYTLTGEQYILKETQGGQTVCLSGFMGLDIPPPAGPLWILGDVFIGQYYTVFDRENNRVGFAKSR</sequence>
<evidence type="ECO:0000256" key="10">
    <source>
        <dbReference type="ARBA" id="ARBA00023157"/>
    </source>
</evidence>
<feature type="active site" evidence="13">
    <location>
        <position position="281"/>
    </location>
</feature>
<dbReference type="PANTHER" id="PTHR47966:SF42">
    <property type="entry name" value="CATHEPSIN D"/>
    <property type="match status" value="1"/>
</dbReference>
<dbReference type="Gene3D" id="2.40.70.10">
    <property type="entry name" value="Acid Proteases"/>
    <property type="match status" value="2"/>
</dbReference>
<feature type="chain" id="PRO_5039659679" description="Cathepsin D" evidence="16">
    <location>
        <begin position="19"/>
        <end position="396"/>
    </location>
</feature>
<dbReference type="PANTHER" id="PTHR47966">
    <property type="entry name" value="BETA-SITE APP-CLEAVING ENZYME, ISOFORM A-RELATED"/>
    <property type="match status" value="1"/>
</dbReference>
<dbReference type="EC" id="3.4.23.5" evidence="4"/>
<evidence type="ECO:0000256" key="12">
    <source>
        <dbReference type="ARBA" id="ARBA00023228"/>
    </source>
</evidence>
<dbReference type="GO" id="GO:0005764">
    <property type="term" value="C:lysosome"/>
    <property type="evidence" value="ECO:0007669"/>
    <property type="project" value="UniProtKB-SubCell"/>
</dbReference>
<feature type="disulfide bond" evidence="14">
    <location>
        <begin position="107"/>
        <end position="114"/>
    </location>
</feature>
<dbReference type="InterPro" id="IPR001461">
    <property type="entry name" value="Aspartic_peptidase_A1"/>
</dbReference>
<evidence type="ECO:0000256" key="7">
    <source>
        <dbReference type="ARBA" id="ARBA00022750"/>
    </source>
</evidence>
<keyword evidence="8 15" id="KW-0378">Hydrolase</keyword>
<gene>
    <name evidence="18" type="ORF">MATL_G00142690</name>
</gene>
<keyword evidence="10 14" id="KW-1015">Disulfide bond</keyword>
<proteinExistence type="inferred from homology"/>
<keyword evidence="19" id="KW-1185">Reference proteome</keyword>
<evidence type="ECO:0000313" key="18">
    <source>
        <dbReference type="EMBL" id="KAG7468406.1"/>
    </source>
</evidence>
<dbReference type="Proteomes" id="UP001046870">
    <property type="component" value="Chromosome 11"/>
</dbReference>
<evidence type="ECO:0000313" key="19">
    <source>
        <dbReference type="Proteomes" id="UP001046870"/>
    </source>
</evidence>
<dbReference type="EMBL" id="JAFDVH010000011">
    <property type="protein sequence ID" value="KAG7468406.1"/>
    <property type="molecule type" value="Genomic_DNA"/>
</dbReference>
<dbReference type="FunFam" id="2.40.70.10:FF:000039">
    <property type="entry name" value="Cathepsin D preproprotein"/>
    <property type="match status" value="1"/>
</dbReference>
<dbReference type="InterPro" id="IPR033144">
    <property type="entry name" value="Cathepsin_D"/>
</dbReference>
<keyword evidence="7 15" id="KW-0064">Aspartyl protease</keyword>
<dbReference type="PRINTS" id="PR00792">
    <property type="entry name" value="PEPSIN"/>
</dbReference>
<evidence type="ECO:0000256" key="3">
    <source>
        <dbReference type="ARBA" id="ARBA00007447"/>
    </source>
</evidence>
<keyword evidence="16" id="KW-0732">Signal</keyword>
<evidence type="ECO:0000256" key="1">
    <source>
        <dbReference type="ARBA" id="ARBA00000585"/>
    </source>
</evidence>
<dbReference type="InterPro" id="IPR021109">
    <property type="entry name" value="Peptidase_aspartic_dom_sf"/>
</dbReference>
<dbReference type="PROSITE" id="PS51767">
    <property type="entry name" value="PEPTIDASE_A1"/>
    <property type="match status" value="1"/>
</dbReference>
<accession>A0A9D3PYC2</accession>
<keyword evidence="6 15" id="KW-0645">Protease</keyword>
<evidence type="ECO:0000256" key="6">
    <source>
        <dbReference type="ARBA" id="ARBA00022670"/>
    </source>
</evidence>
<feature type="disulfide bond" evidence="14">
    <location>
        <begin position="272"/>
        <end position="276"/>
    </location>
</feature>
<dbReference type="Pfam" id="PF07966">
    <property type="entry name" value="A1_Propeptide"/>
    <property type="match status" value="1"/>
</dbReference>
<feature type="signal peptide" evidence="16">
    <location>
        <begin position="1"/>
        <end position="18"/>
    </location>
</feature>
<dbReference type="Pfam" id="PF00026">
    <property type="entry name" value="Asp"/>
    <property type="match status" value="1"/>
</dbReference>
<dbReference type="InterPro" id="IPR012848">
    <property type="entry name" value="Aspartic_peptidase_N"/>
</dbReference>
<organism evidence="18 19">
    <name type="scientific">Megalops atlanticus</name>
    <name type="common">Tarpon</name>
    <name type="synonym">Clupea gigantea</name>
    <dbReference type="NCBI Taxonomy" id="7932"/>
    <lineage>
        <taxon>Eukaryota</taxon>
        <taxon>Metazoa</taxon>
        <taxon>Chordata</taxon>
        <taxon>Craniata</taxon>
        <taxon>Vertebrata</taxon>
        <taxon>Euteleostomi</taxon>
        <taxon>Actinopterygii</taxon>
        <taxon>Neopterygii</taxon>
        <taxon>Teleostei</taxon>
        <taxon>Elopiformes</taxon>
        <taxon>Megalopidae</taxon>
        <taxon>Megalops</taxon>
    </lineage>
</organism>